<dbReference type="SUPFAM" id="SSF103473">
    <property type="entry name" value="MFS general substrate transporter"/>
    <property type="match status" value="1"/>
</dbReference>
<feature type="region of interest" description="Disordered" evidence="1">
    <location>
        <begin position="23"/>
        <end position="78"/>
    </location>
</feature>
<sequence length="186" mass="20134">MSPTERTARDLLARWSAEAFLEKPSDSAAAPAILRTVPEPRAATPPEPPQEQAAAQASPKASPAERPASLSLPQSQRTAAATNAGTRLTVWMTTAAQFVAYAGIAGLTYGSALCLWSHFGGPAHYAATGWLLITAGQMLTFLGFITLVADRLEQFHRRLDERLHELQRTVAQGRRHKAGRPRRRAA</sequence>
<organism evidence="3">
    <name type="scientific">Schlesneria paludicola</name>
    <dbReference type="NCBI Taxonomy" id="360056"/>
    <lineage>
        <taxon>Bacteria</taxon>
        <taxon>Pseudomonadati</taxon>
        <taxon>Planctomycetota</taxon>
        <taxon>Planctomycetia</taxon>
        <taxon>Planctomycetales</taxon>
        <taxon>Planctomycetaceae</taxon>
        <taxon>Schlesneria</taxon>
    </lineage>
</organism>
<feature type="transmembrane region" description="Helical" evidence="2">
    <location>
        <begin position="98"/>
        <end position="119"/>
    </location>
</feature>
<reference evidence="3" key="1">
    <citation type="journal article" date="2020" name="mSystems">
        <title>Genome- and Community-Level Interaction Insights into Carbon Utilization and Element Cycling Functions of Hydrothermarchaeota in Hydrothermal Sediment.</title>
        <authorList>
            <person name="Zhou Z."/>
            <person name="Liu Y."/>
            <person name="Xu W."/>
            <person name="Pan J."/>
            <person name="Luo Z.H."/>
            <person name="Li M."/>
        </authorList>
    </citation>
    <scope>NUCLEOTIDE SEQUENCE [LARGE SCALE GENOMIC DNA]</scope>
    <source>
        <strain evidence="3">SpSt-508</strain>
    </source>
</reference>
<evidence type="ECO:0000256" key="1">
    <source>
        <dbReference type="SAM" id="MobiDB-lite"/>
    </source>
</evidence>
<name>A0A7C4LL36_9PLAN</name>
<feature type="compositionally biased region" description="Low complexity" evidence="1">
    <location>
        <begin position="50"/>
        <end position="65"/>
    </location>
</feature>
<dbReference type="InterPro" id="IPR036259">
    <property type="entry name" value="MFS_trans_sf"/>
</dbReference>
<protein>
    <submittedName>
        <fullName evidence="3">Uncharacterized protein</fullName>
    </submittedName>
</protein>
<evidence type="ECO:0000256" key="2">
    <source>
        <dbReference type="SAM" id="Phobius"/>
    </source>
</evidence>
<gene>
    <name evidence="3" type="ORF">ENS64_04445</name>
</gene>
<keyword evidence="2" id="KW-0812">Transmembrane</keyword>
<keyword evidence="2" id="KW-0472">Membrane</keyword>
<comment type="caution">
    <text evidence="3">The sequence shown here is derived from an EMBL/GenBank/DDBJ whole genome shotgun (WGS) entry which is preliminary data.</text>
</comment>
<dbReference type="AlphaFoldDB" id="A0A7C4LL36"/>
<feature type="transmembrane region" description="Helical" evidence="2">
    <location>
        <begin position="125"/>
        <end position="149"/>
    </location>
</feature>
<keyword evidence="2" id="KW-1133">Transmembrane helix</keyword>
<dbReference type="EMBL" id="DSVQ01000009">
    <property type="protein sequence ID" value="HGT38498.1"/>
    <property type="molecule type" value="Genomic_DNA"/>
</dbReference>
<evidence type="ECO:0000313" key="3">
    <source>
        <dbReference type="EMBL" id="HGT38498.1"/>
    </source>
</evidence>
<proteinExistence type="predicted"/>
<accession>A0A7C4LL36</accession>